<name>A0A1G2LUR6_9BACT</name>
<dbReference type="EMBL" id="MHQY01000005">
    <property type="protein sequence ID" value="OHA14639.1"/>
    <property type="molecule type" value="Genomic_DNA"/>
</dbReference>
<proteinExistence type="predicted"/>
<gene>
    <name evidence="1" type="ORF">A3G49_05655</name>
</gene>
<accession>A0A1G2LUR6</accession>
<protein>
    <submittedName>
        <fullName evidence="1">Uncharacterized protein</fullName>
    </submittedName>
</protein>
<dbReference type="Proteomes" id="UP000177171">
    <property type="component" value="Unassembled WGS sequence"/>
</dbReference>
<sequence>MESRHKRLEITFSESLQEGPSGINPGGVVFPPEVITAYDLKTNKIVLREDFTVWQNLQDKVFLFESHAPHTPKILVHAKKILSIREVGGAVLYTA</sequence>
<dbReference type="AlphaFoldDB" id="A0A1G2LUR6"/>
<evidence type="ECO:0000313" key="1">
    <source>
        <dbReference type="EMBL" id="OHA14639.1"/>
    </source>
</evidence>
<organism evidence="1 2">
    <name type="scientific">Candidatus Sungbacteria bacterium RIFCSPLOWO2_12_FULL_41_11</name>
    <dbReference type="NCBI Taxonomy" id="1802286"/>
    <lineage>
        <taxon>Bacteria</taxon>
        <taxon>Candidatus Sungiibacteriota</taxon>
    </lineage>
</organism>
<reference evidence="1 2" key="1">
    <citation type="journal article" date="2016" name="Nat. Commun.">
        <title>Thousands of microbial genomes shed light on interconnected biogeochemical processes in an aquifer system.</title>
        <authorList>
            <person name="Anantharaman K."/>
            <person name="Brown C.T."/>
            <person name="Hug L.A."/>
            <person name="Sharon I."/>
            <person name="Castelle C.J."/>
            <person name="Probst A.J."/>
            <person name="Thomas B.C."/>
            <person name="Singh A."/>
            <person name="Wilkins M.J."/>
            <person name="Karaoz U."/>
            <person name="Brodie E.L."/>
            <person name="Williams K.H."/>
            <person name="Hubbard S.S."/>
            <person name="Banfield J.F."/>
        </authorList>
    </citation>
    <scope>NUCLEOTIDE SEQUENCE [LARGE SCALE GENOMIC DNA]</scope>
</reference>
<comment type="caution">
    <text evidence="1">The sequence shown here is derived from an EMBL/GenBank/DDBJ whole genome shotgun (WGS) entry which is preliminary data.</text>
</comment>
<evidence type="ECO:0000313" key="2">
    <source>
        <dbReference type="Proteomes" id="UP000177171"/>
    </source>
</evidence>